<reference evidence="4 5" key="1">
    <citation type="journal article" date="2020" name="ISME J.">
        <title>Uncovering the hidden diversity of litter-decomposition mechanisms in mushroom-forming fungi.</title>
        <authorList>
            <person name="Floudas D."/>
            <person name="Bentzer J."/>
            <person name="Ahren D."/>
            <person name="Johansson T."/>
            <person name="Persson P."/>
            <person name="Tunlid A."/>
        </authorList>
    </citation>
    <scope>NUCLEOTIDE SEQUENCE [LARGE SCALE GENOMIC DNA]</scope>
    <source>
        <strain evidence="4 5">CBS 291.85</strain>
    </source>
</reference>
<dbReference type="EMBL" id="JAACJM010000028">
    <property type="protein sequence ID" value="KAF5365244.1"/>
    <property type="molecule type" value="Genomic_DNA"/>
</dbReference>
<dbReference type="SUPFAM" id="SSF51735">
    <property type="entry name" value="NAD(P)-binding Rossmann-fold domains"/>
    <property type="match status" value="1"/>
</dbReference>
<evidence type="ECO:0000256" key="3">
    <source>
        <dbReference type="ARBA" id="ARBA00023002"/>
    </source>
</evidence>
<dbReference type="OrthoDB" id="191139at2759"/>
<evidence type="ECO:0000256" key="1">
    <source>
        <dbReference type="ARBA" id="ARBA00006484"/>
    </source>
</evidence>
<keyword evidence="2" id="KW-0521">NADP</keyword>
<dbReference type="PANTHER" id="PTHR24320:SF236">
    <property type="entry name" value="SHORT-CHAIN DEHYDROGENASE-RELATED"/>
    <property type="match status" value="1"/>
</dbReference>
<dbReference type="InterPro" id="IPR002347">
    <property type="entry name" value="SDR_fam"/>
</dbReference>
<dbReference type="AlphaFoldDB" id="A0A8H5LQ12"/>
<protein>
    <recommendedName>
        <fullName evidence="6">NAD(P)-binding protein</fullName>
    </recommendedName>
</protein>
<keyword evidence="3" id="KW-0560">Oxidoreductase</keyword>
<accession>A0A8H5LQ12</accession>
<evidence type="ECO:0000313" key="5">
    <source>
        <dbReference type="Proteomes" id="UP000559256"/>
    </source>
</evidence>
<organism evidence="4 5">
    <name type="scientific">Tetrapyrgos nigripes</name>
    <dbReference type="NCBI Taxonomy" id="182062"/>
    <lineage>
        <taxon>Eukaryota</taxon>
        <taxon>Fungi</taxon>
        <taxon>Dikarya</taxon>
        <taxon>Basidiomycota</taxon>
        <taxon>Agaricomycotina</taxon>
        <taxon>Agaricomycetes</taxon>
        <taxon>Agaricomycetidae</taxon>
        <taxon>Agaricales</taxon>
        <taxon>Marasmiineae</taxon>
        <taxon>Marasmiaceae</taxon>
        <taxon>Tetrapyrgos</taxon>
    </lineage>
</organism>
<evidence type="ECO:0008006" key="6">
    <source>
        <dbReference type="Google" id="ProtNLM"/>
    </source>
</evidence>
<comment type="similarity">
    <text evidence="1">Belongs to the short-chain dehydrogenases/reductases (SDR) family.</text>
</comment>
<comment type="caution">
    <text evidence="4">The sequence shown here is derived from an EMBL/GenBank/DDBJ whole genome shotgun (WGS) entry which is preliminary data.</text>
</comment>
<dbReference type="GO" id="GO:0016491">
    <property type="term" value="F:oxidoreductase activity"/>
    <property type="evidence" value="ECO:0007669"/>
    <property type="project" value="UniProtKB-KW"/>
</dbReference>
<dbReference type="Pfam" id="PF00106">
    <property type="entry name" value="adh_short"/>
    <property type="match status" value="1"/>
</dbReference>
<name>A0A8H5LQ12_9AGAR</name>
<dbReference type="PANTHER" id="PTHR24320">
    <property type="entry name" value="RETINOL DEHYDROGENASE"/>
    <property type="match status" value="1"/>
</dbReference>
<dbReference type="Proteomes" id="UP000559256">
    <property type="component" value="Unassembled WGS sequence"/>
</dbReference>
<proteinExistence type="inferred from homology"/>
<keyword evidence="5" id="KW-1185">Reference proteome</keyword>
<dbReference type="InterPro" id="IPR036291">
    <property type="entry name" value="NAD(P)-bd_dom_sf"/>
</dbReference>
<gene>
    <name evidence="4" type="ORF">D9758_005482</name>
</gene>
<dbReference type="PRINTS" id="PR00081">
    <property type="entry name" value="GDHRDH"/>
</dbReference>
<dbReference type="Gene3D" id="3.40.50.720">
    <property type="entry name" value="NAD(P)-binding Rossmann-like Domain"/>
    <property type="match status" value="1"/>
</dbReference>
<evidence type="ECO:0000256" key="2">
    <source>
        <dbReference type="ARBA" id="ARBA00022857"/>
    </source>
</evidence>
<evidence type="ECO:0000313" key="4">
    <source>
        <dbReference type="EMBL" id="KAF5365244.1"/>
    </source>
</evidence>
<sequence length="348" mass="38486">MSYSFPHLSDLLAFCKQAWFIPAPKWSLEKMPDMTGKVVIVTGGSDGLGKLSVKALLEKNAKVYLAARNESKCQAVIDEFATTTGKTAIFLKIDLADLNSVKAAAKEFLSKETKLHVLYNNAQVLLLSCGPFTGVLTTNHELLTAQGYDGQFGTNVLGHFYLTKLLLPILLSTAEHTPEKVRIVALSSSAIYSMKYKFDIASLTNGPTRKKWPTMELYSQSKLGNILFANELARRYGDKGIVSTAVNPGNLKTDISRNQKTFSFDRFAVFVLQIHNPEVGVLTQLWAGTSPEGADMNGKFLVPWCREALPRSGSEDPELSAELWKWMEEQVEKFEQAAADKVAEHARS</sequence>